<keyword evidence="2" id="KW-1185">Reference proteome</keyword>
<sequence length="85" mass="9904">MEPISINQTRIRSTRLTPVEQSPNSFQFHRLSCLPEVTIWRVALWLRRPNVTQIVVAVLLVDRENISDNKEDDRNAFVLVTEDLC</sequence>
<accession>A0A834UFC1</accession>
<reference evidence="1" key="1">
    <citation type="journal article" date="2020" name="G3 (Bethesda)">
        <title>High-Quality Assemblies for Three Invasive Social Wasps from the &lt;i&gt;Vespula&lt;/i&gt; Genus.</title>
        <authorList>
            <person name="Harrop T.W.R."/>
            <person name="Guhlin J."/>
            <person name="McLaughlin G.M."/>
            <person name="Permina E."/>
            <person name="Stockwell P."/>
            <person name="Gilligan J."/>
            <person name="Le Lec M.F."/>
            <person name="Gruber M.A.M."/>
            <person name="Quinn O."/>
            <person name="Lovegrove M."/>
            <person name="Duncan E.J."/>
            <person name="Remnant E.J."/>
            <person name="Van Eeckhoven J."/>
            <person name="Graham B."/>
            <person name="Knapp R.A."/>
            <person name="Langford K.W."/>
            <person name="Kronenberg Z."/>
            <person name="Press M.O."/>
            <person name="Eacker S.M."/>
            <person name="Wilson-Rankin E.E."/>
            <person name="Purcell J."/>
            <person name="Lester P.J."/>
            <person name="Dearden P.K."/>
        </authorList>
    </citation>
    <scope>NUCLEOTIDE SEQUENCE</scope>
    <source>
        <strain evidence="1">Volc-1</strain>
    </source>
</reference>
<evidence type="ECO:0000313" key="2">
    <source>
        <dbReference type="Proteomes" id="UP000600918"/>
    </source>
</evidence>
<protein>
    <submittedName>
        <fullName evidence="1">Uncharacterized protein</fullName>
    </submittedName>
</protein>
<dbReference type="Proteomes" id="UP000600918">
    <property type="component" value="Unassembled WGS sequence"/>
</dbReference>
<dbReference type="AlphaFoldDB" id="A0A834UFC1"/>
<comment type="caution">
    <text evidence="1">The sequence shown here is derived from an EMBL/GenBank/DDBJ whole genome shotgun (WGS) entry which is preliminary data.</text>
</comment>
<organism evidence="1 2">
    <name type="scientific">Vespula pensylvanica</name>
    <name type="common">Western yellow jacket</name>
    <name type="synonym">Wasp</name>
    <dbReference type="NCBI Taxonomy" id="30213"/>
    <lineage>
        <taxon>Eukaryota</taxon>
        <taxon>Metazoa</taxon>
        <taxon>Ecdysozoa</taxon>
        <taxon>Arthropoda</taxon>
        <taxon>Hexapoda</taxon>
        <taxon>Insecta</taxon>
        <taxon>Pterygota</taxon>
        <taxon>Neoptera</taxon>
        <taxon>Endopterygota</taxon>
        <taxon>Hymenoptera</taxon>
        <taxon>Apocrita</taxon>
        <taxon>Aculeata</taxon>
        <taxon>Vespoidea</taxon>
        <taxon>Vespidae</taxon>
        <taxon>Vespinae</taxon>
        <taxon>Vespula</taxon>
    </lineage>
</organism>
<dbReference type="EMBL" id="JACSDY010000002">
    <property type="protein sequence ID" value="KAF7435290.1"/>
    <property type="molecule type" value="Genomic_DNA"/>
</dbReference>
<gene>
    <name evidence="1" type="ORF">H0235_003481</name>
</gene>
<name>A0A834UFC1_VESPE</name>
<proteinExistence type="predicted"/>
<evidence type="ECO:0000313" key="1">
    <source>
        <dbReference type="EMBL" id="KAF7435290.1"/>
    </source>
</evidence>